<dbReference type="RefSeq" id="WP_172239903.1">
    <property type="nucleotide sequence ID" value="NZ_BMDD01000001.1"/>
</dbReference>
<reference evidence="2" key="1">
    <citation type="journal article" date="2019" name="Int. J. Syst. Evol. Microbiol.">
        <title>The Global Catalogue of Microorganisms (GCM) 10K type strain sequencing project: providing services to taxonomists for standard genome sequencing and annotation.</title>
        <authorList>
            <consortium name="The Broad Institute Genomics Platform"/>
            <consortium name="The Broad Institute Genome Sequencing Center for Infectious Disease"/>
            <person name="Wu L."/>
            <person name="Ma J."/>
        </authorList>
    </citation>
    <scope>NUCLEOTIDE SEQUENCE [LARGE SCALE GENOMIC DNA]</scope>
    <source>
        <strain evidence="2">CCM 8702</strain>
    </source>
</reference>
<gene>
    <name evidence="1" type="ORF">GCM10007362_09910</name>
</gene>
<evidence type="ECO:0000313" key="2">
    <source>
        <dbReference type="Proteomes" id="UP000605427"/>
    </source>
</evidence>
<accession>A0ABQ1ZPB4</accession>
<name>A0ABQ1ZPB4_9BACL</name>
<dbReference type="Proteomes" id="UP000605427">
    <property type="component" value="Unassembled WGS sequence"/>
</dbReference>
<dbReference type="EMBL" id="BMDD01000001">
    <property type="protein sequence ID" value="GGH72130.1"/>
    <property type="molecule type" value="Genomic_DNA"/>
</dbReference>
<evidence type="ECO:0000313" key="1">
    <source>
        <dbReference type="EMBL" id="GGH72130.1"/>
    </source>
</evidence>
<protein>
    <submittedName>
        <fullName evidence="1">Uncharacterized protein</fullName>
    </submittedName>
</protein>
<keyword evidence="2" id="KW-1185">Reference proteome</keyword>
<sequence>MNKEQAVERLKMHAFVHDDLEHEKVEQGFLGMLRPYRGKLIEQNFHELMEILDVLSDELEKENLDRTIVSCFWSLCQYARAWAIEPNGMLRSNELITDEELQQMADWVELLSYAVATLLEGGGREEAFWGYKEYLSEQERIRKQKSY</sequence>
<organism evidence="1 2">
    <name type="scientific">Saccharibacillus endophyticus</name>
    <dbReference type="NCBI Taxonomy" id="2060666"/>
    <lineage>
        <taxon>Bacteria</taxon>
        <taxon>Bacillati</taxon>
        <taxon>Bacillota</taxon>
        <taxon>Bacilli</taxon>
        <taxon>Bacillales</taxon>
        <taxon>Paenibacillaceae</taxon>
        <taxon>Saccharibacillus</taxon>
    </lineage>
</organism>
<comment type="caution">
    <text evidence="1">The sequence shown here is derived from an EMBL/GenBank/DDBJ whole genome shotgun (WGS) entry which is preliminary data.</text>
</comment>
<proteinExistence type="predicted"/>